<dbReference type="EMBL" id="VIWT01000006">
    <property type="protein sequence ID" value="TWF72912.1"/>
    <property type="molecule type" value="Genomic_DNA"/>
</dbReference>
<organism evidence="1 2">
    <name type="scientific">Kitasatospora viridis</name>
    <dbReference type="NCBI Taxonomy" id="281105"/>
    <lineage>
        <taxon>Bacteria</taxon>
        <taxon>Bacillati</taxon>
        <taxon>Actinomycetota</taxon>
        <taxon>Actinomycetes</taxon>
        <taxon>Kitasatosporales</taxon>
        <taxon>Streptomycetaceae</taxon>
        <taxon>Kitasatospora</taxon>
    </lineage>
</organism>
<accession>A0A561SDG6</accession>
<proteinExistence type="predicted"/>
<dbReference type="OrthoDB" id="4336919at2"/>
<dbReference type="RefSeq" id="WP_145910903.1">
    <property type="nucleotide sequence ID" value="NZ_BAAAMZ010000035.1"/>
</dbReference>
<reference evidence="1 2" key="1">
    <citation type="submission" date="2019-06" db="EMBL/GenBank/DDBJ databases">
        <title>Sequencing the genomes of 1000 actinobacteria strains.</title>
        <authorList>
            <person name="Klenk H.-P."/>
        </authorList>
    </citation>
    <scope>NUCLEOTIDE SEQUENCE [LARGE SCALE GENOMIC DNA]</scope>
    <source>
        <strain evidence="1 2">DSM 44826</strain>
    </source>
</reference>
<sequence>MVLEVIALVALALFVGWGVRRAPHRPFAWGMYSGSSKGYLWTTGGPDGRRRAVRHRELGLAPEGHLLTVAELNRLLRATEPPLPFDGLIIGSTGSWRVRYQGGPDGRLYAAPLAPGAGRERLIAAAEELQ</sequence>
<comment type="caution">
    <text evidence="1">The sequence shown here is derived from an EMBL/GenBank/DDBJ whole genome shotgun (WGS) entry which is preliminary data.</text>
</comment>
<protein>
    <submittedName>
        <fullName evidence="1">Uncharacterized protein</fullName>
    </submittedName>
</protein>
<gene>
    <name evidence="1" type="ORF">FHX73_1663</name>
</gene>
<keyword evidence="2" id="KW-1185">Reference proteome</keyword>
<evidence type="ECO:0000313" key="2">
    <source>
        <dbReference type="Proteomes" id="UP000317940"/>
    </source>
</evidence>
<dbReference type="Proteomes" id="UP000317940">
    <property type="component" value="Unassembled WGS sequence"/>
</dbReference>
<dbReference type="AlphaFoldDB" id="A0A561SDG6"/>
<evidence type="ECO:0000313" key="1">
    <source>
        <dbReference type="EMBL" id="TWF72912.1"/>
    </source>
</evidence>
<name>A0A561SDG6_9ACTN</name>